<dbReference type="InterPro" id="IPR000626">
    <property type="entry name" value="Ubiquitin-like_dom"/>
</dbReference>
<dbReference type="InterPro" id="IPR036859">
    <property type="entry name" value="CAP-Gly_dom_sf"/>
</dbReference>
<evidence type="ECO:0000259" key="5">
    <source>
        <dbReference type="PROSITE" id="PS50245"/>
    </source>
</evidence>
<dbReference type="GO" id="GO:0051010">
    <property type="term" value="F:microtubule plus-end binding"/>
    <property type="evidence" value="ECO:0007669"/>
    <property type="project" value="TreeGrafter"/>
</dbReference>
<dbReference type="PROSITE" id="PS00845">
    <property type="entry name" value="CAP_GLY_1"/>
    <property type="match status" value="1"/>
</dbReference>
<evidence type="ECO:0000256" key="2">
    <source>
        <dbReference type="ARBA" id="ARBA00022490"/>
    </source>
</evidence>
<name>A0A1I7YK50_9BILA</name>
<dbReference type="AlphaFoldDB" id="A0A1I7YK50"/>
<dbReference type="WBParaSite" id="L893_g17113.t1">
    <property type="protein sequence ID" value="L893_g17113.t1"/>
    <property type="gene ID" value="L893_g17113"/>
</dbReference>
<keyword evidence="2" id="KW-0963">Cytoplasm</keyword>
<dbReference type="Pfam" id="PF01302">
    <property type="entry name" value="CAP_GLY"/>
    <property type="match status" value="1"/>
</dbReference>
<dbReference type="PANTHER" id="PTHR18916">
    <property type="entry name" value="DYNACTIN 1-RELATED MICROTUBULE-BINDING"/>
    <property type="match status" value="1"/>
</dbReference>
<protein>
    <submittedName>
        <fullName evidence="7">CAP-Gly domain-containing protein</fullName>
    </submittedName>
</protein>
<comment type="subcellular location">
    <subcellularLocation>
        <location evidence="1">Cytoplasm</location>
    </subcellularLocation>
</comment>
<organism evidence="6 7">
    <name type="scientific">Steinernema glaseri</name>
    <dbReference type="NCBI Taxonomy" id="37863"/>
    <lineage>
        <taxon>Eukaryota</taxon>
        <taxon>Metazoa</taxon>
        <taxon>Ecdysozoa</taxon>
        <taxon>Nematoda</taxon>
        <taxon>Chromadorea</taxon>
        <taxon>Rhabditida</taxon>
        <taxon>Tylenchina</taxon>
        <taxon>Panagrolaimomorpha</taxon>
        <taxon>Strongyloidoidea</taxon>
        <taxon>Steinernematidae</taxon>
        <taxon>Steinernema</taxon>
    </lineage>
</organism>
<feature type="domain" description="CAP-Gly" evidence="5">
    <location>
        <begin position="164"/>
        <end position="206"/>
    </location>
</feature>
<keyword evidence="3" id="KW-0143">Chaperone</keyword>
<dbReference type="GO" id="GO:0005737">
    <property type="term" value="C:cytoplasm"/>
    <property type="evidence" value="ECO:0007669"/>
    <property type="project" value="UniProtKB-SubCell"/>
</dbReference>
<comment type="similarity">
    <text evidence="4">Belongs to the TBCB family.</text>
</comment>
<dbReference type="InterPro" id="IPR029071">
    <property type="entry name" value="Ubiquitin-like_domsf"/>
</dbReference>
<sequence>MAAPEGPQTIQLQILSDAHPFPYEKTFTNQRLADFKARLETIVGIEVPHMKLELRTADGRFFSSLTNDKALLSELNVENKMIIFVHNTGGAASEFDDVSKVEKYEMDSEAYDARENTVRAWKKKILAEKGAGEAESLEGLAVGDSCIVQAAKQPDRRAKIAFLGTTQFSEGNWIGVIYEGPVGKNDGSVNGVRYFTCENLHGGFVKPRSVVPVPQEEEMEEI</sequence>
<dbReference type="Gene3D" id="3.10.20.90">
    <property type="entry name" value="Phosphatidylinositol 3-kinase Catalytic Subunit, Chain A, domain 1"/>
    <property type="match status" value="1"/>
</dbReference>
<evidence type="ECO:0000256" key="3">
    <source>
        <dbReference type="ARBA" id="ARBA00023186"/>
    </source>
</evidence>
<evidence type="ECO:0000313" key="7">
    <source>
        <dbReference type="WBParaSite" id="L893_g17113.t1"/>
    </source>
</evidence>
<dbReference type="PROSITE" id="PS50245">
    <property type="entry name" value="CAP_GLY_2"/>
    <property type="match status" value="1"/>
</dbReference>
<dbReference type="SUPFAM" id="SSF54236">
    <property type="entry name" value="Ubiquitin-like"/>
    <property type="match status" value="1"/>
</dbReference>
<dbReference type="Gene3D" id="2.30.30.190">
    <property type="entry name" value="CAP Gly-rich-like domain"/>
    <property type="match status" value="1"/>
</dbReference>
<evidence type="ECO:0000313" key="6">
    <source>
        <dbReference type="Proteomes" id="UP000095287"/>
    </source>
</evidence>
<accession>A0A1I7YK50</accession>
<dbReference type="SUPFAM" id="SSF74924">
    <property type="entry name" value="Cap-Gly domain"/>
    <property type="match status" value="1"/>
</dbReference>
<dbReference type="InterPro" id="IPR000938">
    <property type="entry name" value="CAP-Gly_domain"/>
</dbReference>
<dbReference type="GO" id="GO:0035371">
    <property type="term" value="C:microtubule plus-end"/>
    <property type="evidence" value="ECO:0007669"/>
    <property type="project" value="TreeGrafter"/>
</dbReference>
<reference evidence="7" key="1">
    <citation type="submission" date="2016-11" db="UniProtKB">
        <authorList>
            <consortium name="WormBaseParasite"/>
        </authorList>
    </citation>
    <scope>IDENTIFICATION</scope>
</reference>
<dbReference type="GO" id="GO:0031122">
    <property type="term" value="P:cytoplasmic microtubule organization"/>
    <property type="evidence" value="ECO:0007669"/>
    <property type="project" value="TreeGrafter"/>
</dbReference>
<proteinExistence type="inferred from homology"/>
<evidence type="ECO:0000256" key="1">
    <source>
        <dbReference type="ARBA" id="ARBA00004496"/>
    </source>
</evidence>
<keyword evidence="6" id="KW-1185">Reference proteome</keyword>
<dbReference type="PANTHER" id="PTHR18916:SF85">
    <property type="entry name" value="TUBULIN-FOLDING COFACTOR B"/>
    <property type="match status" value="1"/>
</dbReference>
<dbReference type="Pfam" id="PF14560">
    <property type="entry name" value="Ubiquitin_2"/>
    <property type="match status" value="1"/>
</dbReference>
<dbReference type="Proteomes" id="UP000095287">
    <property type="component" value="Unplaced"/>
</dbReference>
<dbReference type="GO" id="GO:0005634">
    <property type="term" value="C:nucleus"/>
    <property type="evidence" value="ECO:0007669"/>
    <property type="project" value="TreeGrafter"/>
</dbReference>
<dbReference type="SMART" id="SM01052">
    <property type="entry name" value="CAP_GLY"/>
    <property type="match status" value="1"/>
</dbReference>
<evidence type="ECO:0000256" key="4">
    <source>
        <dbReference type="ARBA" id="ARBA00025779"/>
    </source>
</evidence>